<name>A0AB74VGQ3_CLOBE</name>
<dbReference type="RefSeq" id="WP_172462781.1">
    <property type="nucleotide sequence ID" value="NZ_BKAK01000122.1"/>
</dbReference>
<keyword evidence="2" id="KW-1185">Reference proteome</keyword>
<dbReference type="InterPro" id="IPR006523">
    <property type="entry name" value="RinA"/>
</dbReference>
<gene>
    <name evidence="1" type="ORF">KEC93_02015</name>
</gene>
<accession>A0AB74VGQ3</accession>
<dbReference type="EMBL" id="CP073653">
    <property type="protein sequence ID" value="QUN35636.1"/>
    <property type="molecule type" value="Genomic_DNA"/>
</dbReference>
<evidence type="ECO:0000313" key="2">
    <source>
        <dbReference type="Proteomes" id="UP000679373"/>
    </source>
</evidence>
<dbReference type="AlphaFoldDB" id="A0AB74VGQ3"/>
<dbReference type="GeneID" id="66343260"/>
<reference evidence="1" key="1">
    <citation type="submission" date="2021-04" db="EMBL/GenBank/DDBJ databases">
        <title>Complete genome sequence of the type strain Clostridium beijerinckii NRRL B-598.</title>
        <authorList>
            <person name="Sedlar K."/>
            <person name="Branska B."/>
            <person name="Bezdicek M."/>
            <person name="Nykrynova M."/>
            <person name="Lengerova M."/>
            <person name="Skutkova H."/>
            <person name="Patakova P."/>
        </authorList>
    </citation>
    <scope>NUCLEOTIDE SEQUENCE</scope>
    <source>
        <strain evidence="1">DSM 791</strain>
    </source>
</reference>
<dbReference type="NCBIfam" id="TIGR01636">
    <property type="entry name" value="phage_rinA"/>
    <property type="match status" value="1"/>
</dbReference>
<dbReference type="InterPro" id="IPR013324">
    <property type="entry name" value="RNA_pol_sigma_r3/r4-like"/>
</dbReference>
<evidence type="ECO:0000313" key="1">
    <source>
        <dbReference type="EMBL" id="QUN35636.1"/>
    </source>
</evidence>
<dbReference type="Proteomes" id="UP000679373">
    <property type="component" value="Chromosome"/>
</dbReference>
<sequence length="174" mass="19956">MTITINRQKNMIGFKISHKVRMKEVEKTLYNYKNFGLEIESLDIHINSIINDVGIAGVSYGERSSPTNAFSSSVESEVIKREKLLEILQSKKQRLIELDRLIKVALTSLEPEELKLVELRYFSKPKKSWIEIGMTLGIDKSTCCRFNRRILNKLDQFLISFSSLSCDFSAAFIG</sequence>
<dbReference type="SUPFAM" id="SSF88659">
    <property type="entry name" value="Sigma3 and sigma4 domains of RNA polymerase sigma factors"/>
    <property type="match status" value="1"/>
</dbReference>
<proteinExistence type="predicted"/>
<organism evidence="1 2">
    <name type="scientific">Clostridium beijerinckii</name>
    <name type="common">Clostridium MP</name>
    <dbReference type="NCBI Taxonomy" id="1520"/>
    <lineage>
        <taxon>Bacteria</taxon>
        <taxon>Bacillati</taxon>
        <taxon>Bacillota</taxon>
        <taxon>Clostridia</taxon>
        <taxon>Eubacteriales</taxon>
        <taxon>Clostridiaceae</taxon>
        <taxon>Clostridium</taxon>
    </lineage>
</organism>
<dbReference type="Gene3D" id="1.20.140.160">
    <property type="match status" value="1"/>
</dbReference>
<protein>
    <submittedName>
        <fullName evidence="1">Xanthine dehydrogenase</fullName>
    </submittedName>
</protein>